<comment type="caution">
    <text evidence="3">The sequence shown here is derived from an EMBL/GenBank/DDBJ whole genome shotgun (WGS) entry which is preliminary data.</text>
</comment>
<protein>
    <recommendedName>
        <fullName evidence="2">DUF1985 domain-containing protein</fullName>
    </recommendedName>
</protein>
<evidence type="ECO:0000313" key="3">
    <source>
        <dbReference type="EMBL" id="KAF3563238.1"/>
    </source>
</evidence>
<gene>
    <name evidence="3" type="ORF">DY000_02016081</name>
</gene>
<evidence type="ECO:0000259" key="2">
    <source>
        <dbReference type="Pfam" id="PF09331"/>
    </source>
</evidence>
<keyword evidence="1" id="KW-0175">Coiled coil</keyword>
<sequence length="501" mass="57316">MWCLFGNTPARFSLSKFENITALNCAPFVENEYVVETKVHKGLWKKLNVRRKSPCKKELRGALEDVFSWSTEDKIRFTYLSILATIIIGEDDKKKLPLELSRMVFDLPIFEKPPLGKEAFKRLIASVKRVNLNANSYTLDGGQKKSIVSAADKENIRNVIINQAAPIVWEDKSVDKKVDALLEAIHKEGGLGLVTWVDHGTNIIQTAKNIEKNDGEKAEDANEKSDEFENITALNCAPFVENEYVVETKVHKGLWKKLKVKRKSPCKKELRGALEDVFSWSTEDKIRFTYLSVLATIIIGEDDEKKLPLELSRMVFDLPKLKKHPLRKKAFKRLIASVKRENIRNVIINQAAPIVWEDKSVDKKVDALLEAIHKEGGLGLVTWVDHGTNIIQTAKNIEKNDGEKAEYANEKSDGKETSLKHKTEVIRMKMELVQQAKKVETLECKLEEMGKQLRSYEIMRIRIDLLELEVMLLTEKSKTNEMFTVPHLKDEDISTYQKGQR</sequence>
<dbReference type="Proteomes" id="UP000266723">
    <property type="component" value="Unassembled WGS sequence"/>
</dbReference>
<feature type="domain" description="DUF1985" evidence="2">
    <location>
        <begin position="1"/>
        <end position="125"/>
    </location>
</feature>
<feature type="domain" description="DUF1985" evidence="2">
    <location>
        <begin position="227"/>
        <end position="336"/>
    </location>
</feature>
<reference evidence="3 4" key="1">
    <citation type="journal article" date="2020" name="BMC Genomics">
        <title>Intraspecific diversification of the crop wild relative Brassica cretica Lam. using demographic model selection.</title>
        <authorList>
            <person name="Kioukis A."/>
            <person name="Michalopoulou V.A."/>
            <person name="Briers L."/>
            <person name="Pirintsos S."/>
            <person name="Studholme D.J."/>
            <person name="Pavlidis P."/>
            <person name="Sarris P.F."/>
        </authorList>
    </citation>
    <scope>NUCLEOTIDE SEQUENCE [LARGE SCALE GENOMIC DNA]</scope>
    <source>
        <strain evidence="4">cv. PFS-1207/04</strain>
    </source>
</reference>
<dbReference type="InterPro" id="IPR015410">
    <property type="entry name" value="DUF1985"/>
</dbReference>
<organism evidence="3 4">
    <name type="scientific">Brassica cretica</name>
    <name type="common">Mustard</name>
    <dbReference type="NCBI Taxonomy" id="69181"/>
    <lineage>
        <taxon>Eukaryota</taxon>
        <taxon>Viridiplantae</taxon>
        <taxon>Streptophyta</taxon>
        <taxon>Embryophyta</taxon>
        <taxon>Tracheophyta</taxon>
        <taxon>Spermatophyta</taxon>
        <taxon>Magnoliopsida</taxon>
        <taxon>eudicotyledons</taxon>
        <taxon>Gunneridae</taxon>
        <taxon>Pentapetalae</taxon>
        <taxon>rosids</taxon>
        <taxon>malvids</taxon>
        <taxon>Brassicales</taxon>
        <taxon>Brassicaceae</taxon>
        <taxon>Brassiceae</taxon>
        <taxon>Brassica</taxon>
    </lineage>
</organism>
<keyword evidence="4" id="KW-1185">Reference proteome</keyword>
<evidence type="ECO:0000256" key="1">
    <source>
        <dbReference type="SAM" id="Coils"/>
    </source>
</evidence>
<feature type="coiled-coil region" evidence="1">
    <location>
        <begin position="432"/>
        <end position="459"/>
    </location>
</feature>
<dbReference type="PANTHER" id="PTHR48449">
    <property type="entry name" value="DUF1985 DOMAIN-CONTAINING PROTEIN"/>
    <property type="match status" value="1"/>
</dbReference>
<accession>A0ABQ7CVW0</accession>
<dbReference type="PANTHER" id="PTHR48449:SF1">
    <property type="entry name" value="DUF1985 DOMAIN-CONTAINING PROTEIN"/>
    <property type="match status" value="1"/>
</dbReference>
<proteinExistence type="predicted"/>
<name>A0ABQ7CVW0_BRACR</name>
<dbReference type="EMBL" id="QGKV02000759">
    <property type="protein sequence ID" value="KAF3563238.1"/>
    <property type="molecule type" value="Genomic_DNA"/>
</dbReference>
<evidence type="ECO:0000313" key="4">
    <source>
        <dbReference type="Proteomes" id="UP000266723"/>
    </source>
</evidence>
<dbReference type="Pfam" id="PF09331">
    <property type="entry name" value="DUF1985"/>
    <property type="match status" value="2"/>
</dbReference>